<dbReference type="GO" id="GO:0008962">
    <property type="term" value="F:phosphatidylglycerophosphatase activity"/>
    <property type="evidence" value="ECO:0007669"/>
    <property type="project" value="UniProtKB-EC"/>
</dbReference>
<dbReference type="PROSITE" id="PS50054">
    <property type="entry name" value="TYR_PHOSPHATASE_DUAL"/>
    <property type="match status" value="1"/>
</dbReference>
<dbReference type="GO" id="GO:0005737">
    <property type="term" value="C:cytoplasm"/>
    <property type="evidence" value="ECO:0007669"/>
    <property type="project" value="UniProtKB-ARBA"/>
</dbReference>
<evidence type="ECO:0000256" key="1">
    <source>
        <dbReference type="ARBA" id="ARBA00004370"/>
    </source>
</evidence>
<evidence type="ECO:0000256" key="5">
    <source>
        <dbReference type="ARBA" id="ARBA00022912"/>
    </source>
</evidence>
<dbReference type="InterPro" id="IPR042165">
    <property type="entry name" value="PTPMT1"/>
</dbReference>
<evidence type="ECO:0000256" key="2">
    <source>
        <dbReference type="ARBA" id="ARBA00005189"/>
    </source>
</evidence>
<keyword evidence="4" id="KW-0378">Hydrolase</keyword>
<dbReference type="FunFam" id="3.90.190.10:FF:000060">
    <property type="entry name" value="Phosphatidylglycerophosphatase and protein-tyrosine phosphatase 1"/>
    <property type="match status" value="1"/>
</dbReference>
<reference evidence="20 21" key="1">
    <citation type="journal article" date="2018" name="Sci. Rep.">
        <title>Comparative analysis of the Pocillopora damicornis genome highlights role of immune system in coral evolution.</title>
        <authorList>
            <person name="Cunning R."/>
            <person name="Bay R.A."/>
            <person name="Gillette P."/>
            <person name="Baker A.C."/>
            <person name="Traylor-Knowles N."/>
        </authorList>
    </citation>
    <scope>NUCLEOTIDE SEQUENCE [LARGE SCALE GENOMIC DNA]</scope>
    <source>
        <strain evidence="20">RSMAS</strain>
        <tissue evidence="20">Whole animal</tissue>
    </source>
</reference>
<dbReference type="PROSITE" id="PS00383">
    <property type="entry name" value="TYR_PHOSPHATASE_1"/>
    <property type="match status" value="1"/>
</dbReference>
<comment type="pathway">
    <text evidence="2">Lipid metabolism.</text>
</comment>
<gene>
    <name evidence="20" type="ORF">pdam_00024865</name>
</gene>
<dbReference type="InterPro" id="IPR000387">
    <property type="entry name" value="Tyr_Pase_dom"/>
</dbReference>
<organism evidence="20 21">
    <name type="scientific">Pocillopora damicornis</name>
    <name type="common">Cauliflower coral</name>
    <name type="synonym">Millepora damicornis</name>
    <dbReference type="NCBI Taxonomy" id="46731"/>
    <lineage>
        <taxon>Eukaryota</taxon>
        <taxon>Metazoa</taxon>
        <taxon>Cnidaria</taxon>
        <taxon>Anthozoa</taxon>
        <taxon>Hexacorallia</taxon>
        <taxon>Scleractinia</taxon>
        <taxon>Astrocoeniina</taxon>
        <taxon>Pocilloporidae</taxon>
        <taxon>Pocillopora</taxon>
    </lineage>
</organism>
<feature type="domain" description="Tyrosine specific protein phosphatases" evidence="19">
    <location>
        <begin position="107"/>
        <end position="169"/>
    </location>
</feature>
<dbReference type="InterPro" id="IPR044596">
    <property type="entry name" value="PTPMT1-like"/>
</dbReference>
<dbReference type="InterPro" id="IPR000340">
    <property type="entry name" value="Dual-sp_phosphatase_cat-dom"/>
</dbReference>
<comment type="caution">
    <text evidence="20">The sequence shown here is derived from an EMBL/GenBank/DDBJ whole genome shotgun (WGS) entry which is preliminary data.</text>
</comment>
<dbReference type="OrthoDB" id="273181at2759"/>
<evidence type="ECO:0000256" key="10">
    <source>
        <dbReference type="ARBA" id="ARBA00024192"/>
    </source>
</evidence>
<comment type="subcellular location">
    <subcellularLocation>
        <location evidence="1">Membrane</location>
    </subcellularLocation>
</comment>
<keyword evidence="7" id="KW-0472">Membrane</keyword>
<evidence type="ECO:0000256" key="11">
    <source>
        <dbReference type="ARBA" id="ARBA00024224"/>
    </source>
</evidence>
<dbReference type="STRING" id="46731.A0A3M6U140"/>
<dbReference type="AlphaFoldDB" id="A0A3M6U140"/>
<dbReference type="InterPro" id="IPR016130">
    <property type="entry name" value="Tyr_Pase_AS"/>
</dbReference>
<dbReference type="PANTHER" id="PTHR46712">
    <property type="entry name" value="PHOSPHATIDYLGLYCEROPHOSPHATASE AND PROTEIN-TYROSINE PHOSPHATASE 1"/>
    <property type="match status" value="1"/>
</dbReference>
<keyword evidence="8" id="KW-0594">Phospholipid biosynthesis</keyword>
<sequence length="187" mass="21659">MMSSSLFARVAFYPSLLWGIVTESSTKRWYDRIDTHILLGALPFKSQTKELVENENVRGVVTMNEDYELRYFSNSKEEWASWGVTQLHLATVDFNNAPSQEMLRKGVEFIEEMNQNQNSVYVHCKAGRGRSATLATCYIMKAKRLQPMDAYQYVKSKRPHILIASRQWAAIELFYENLLDQGHHDAI</sequence>
<evidence type="ECO:0000256" key="3">
    <source>
        <dbReference type="ARBA" id="ARBA00022516"/>
    </source>
</evidence>
<dbReference type="GO" id="GO:0004721">
    <property type="term" value="F:phosphoprotein phosphatase activity"/>
    <property type="evidence" value="ECO:0007669"/>
    <property type="project" value="UniProtKB-KW"/>
</dbReference>
<comment type="catalytic activity">
    <reaction evidence="15">
        <text>1,2-di-(9Z-octadecenoyl)-sn-glycero-3-phospho-(1'-sn-glycerol-3'-phosphate) + H2O = 1,2-di-(9Z-octadecenoyl)-sn-glycero-3-phospho-(1'-sn-glycerol) + phosphate</text>
        <dbReference type="Rhea" id="RHEA:42304"/>
        <dbReference type="ChEBI" id="CHEBI:15377"/>
        <dbReference type="ChEBI" id="CHEBI:43474"/>
        <dbReference type="ChEBI" id="CHEBI:75163"/>
        <dbReference type="ChEBI" id="CHEBI:78907"/>
    </reaction>
    <physiologicalReaction direction="left-to-right" evidence="15">
        <dbReference type="Rhea" id="RHEA:42305"/>
    </physiologicalReaction>
</comment>
<comment type="pathway">
    <text evidence="10">Phospholipid metabolism; phosphatidylglycerol biosynthesis; phosphatidylglycerol from CDP-diacylglycerol: step 2/2.</text>
</comment>
<accession>A0A3M6U140</accession>
<dbReference type="Pfam" id="PF00782">
    <property type="entry name" value="DSPc"/>
    <property type="match status" value="1"/>
</dbReference>
<evidence type="ECO:0000256" key="7">
    <source>
        <dbReference type="ARBA" id="ARBA00023136"/>
    </source>
</evidence>
<protein>
    <recommendedName>
        <fullName evidence="17">Phosphatidylglycerophosphatase and protein-tyrosine phosphatase 1</fullName>
        <ecNumber evidence="11">3.1.3.27</ecNumber>
    </recommendedName>
</protein>
<dbReference type="SMART" id="SM00404">
    <property type="entry name" value="PTPc_motif"/>
    <property type="match status" value="1"/>
</dbReference>
<evidence type="ECO:0000256" key="4">
    <source>
        <dbReference type="ARBA" id="ARBA00022801"/>
    </source>
</evidence>
<evidence type="ECO:0000256" key="15">
    <source>
        <dbReference type="ARBA" id="ARBA00052632"/>
    </source>
</evidence>
<evidence type="ECO:0000259" key="19">
    <source>
        <dbReference type="PROSITE" id="PS50056"/>
    </source>
</evidence>
<evidence type="ECO:0000256" key="8">
    <source>
        <dbReference type="ARBA" id="ARBA00023209"/>
    </source>
</evidence>
<dbReference type="Proteomes" id="UP000275408">
    <property type="component" value="Unassembled WGS sequence"/>
</dbReference>
<comment type="catalytic activity">
    <reaction evidence="12">
        <text>a 1,2-diacyl-sn-glycero-3-phospho-(1'-sn-glycero-3'-phosphate) + H2O = a 1,2-diacyl-sn-glycero-3-phospho-(1'-sn-glycerol) + phosphate</text>
        <dbReference type="Rhea" id="RHEA:33751"/>
        <dbReference type="ChEBI" id="CHEBI:15377"/>
        <dbReference type="ChEBI" id="CHEBI:43474"/>
        <dbReference type="ChEBI" id="CHEBI:60110"/>
        <dbReference type="ChEBI" id="CHEBI:64716"/>
        <dbReference type="EC" id="3.1.3.27"/>
    </reaction>
    <physiologicalReaction direction="left-to-right" evidence="12">
        <dbReference type="Rhea" id="RHEA:33752"/>
    </physiologicalReaction>
</comment>
<dbReference type="SMART" id="SM00195">
    <property type="entry name" value="DSPc"/>
    <property type="match status" value="1"/>
</dbReference>
<evidence type="ECO:0000256" key="17">
    <source>
        <dbReference type="ARBA" id="ARBA00069309"/>
    </source>
</evidence>
<proteinExistence type="predicted"/>
<evidence type="ECO:0000259" key="18">
    <source>
        <dbReference type="PROSITE" id="PS50054"/>
    </source>
</evidence>
<comment type="catalytic activity">
    <reaction evidence="13">
        <text>a 1-acyl-2-hexanoyl-sn-glycero-3-phospho-(1D-myo-inositol-5-phosphate) + H2O = a 1-acyl-2-hexanoyl-sn-glycero-3-phospho-(1D-myo-inositol) + phosphate</text>
        <dbReference type="Rhea" id="RHEA:42320"/>
        <dbReference type="ChEBI" id="CHEBI:15377"/>
        <dbReference type="ChEBI" id="CHEBI:43474"/>
        <dbReference type="ChEBI" id="CHEBI:78930"/>
        <dbReference type="ChEBI" id="CHEBI:78931"/>
    </reaction>
    <physiologicalReaction direction="left-to-right" evidence="13">
        <dbReference type="Rhea" id="RHEA:42321"/>
    </physiologicalReaction>
</comment>
<dbReference type="CDD" id="cd14524">
    <property type="entry name" value="PTPMT1"/>
    <property type="match status" value="1"/>
</dbReference>
<keyword evidence="6" id="KW-0443">Lipid metabolism</keyword>
<evidence type="ECO:0000313" key="20">
    <source>
        <dbReference type="EMBL" id="RMX47321.1"/>
    </source>
</evidence>
<dbReference type="SUPFAM" id="SSF52799">
    <property type="entry name" value="(Phosphotyrosine protein) phosphatases II"/>
    <property type="match status" value="1"/>
</dbReference>
<dbReference type="InterPro" id="IPR029021">
    <property type="entry name" value="Prot-tyrosine_phosphatase-like"/>
</dbReference>
<evidence type="ECO:0000256" key="13">
    <source>
        <dbReference type="ARBA" id="ARBA00051818"/>
    </source>
</evidence>
<keyword evidence="5" id="KW-0904">Protein phosphatase</keyword>
<keyword evidence="3" id="KW-0444">Lipid biosynthesis</keyword>
<dbReference type="PROSITE" id="PS50056">
    <property type="entry name" value="TYR_PHOSPHATASE_2"/>
    <property type="match status" value="1"/>
</dbReference>
<keyword evidence="9" id="KW-1208">Phospholipid metabolism</keyword>
<evidence type="ECO:0000256" key="12">
    <source>
        <dbReference type="ARBA" id="ARBA00050944"/>
    </source>
</evidence>
<dbReference type="InterPro" id="IPR020422">
    <property type="entry name" value="TYR_PHOSPHATASE_DUAL_dom"/>
</dbReference>
<evidence type="ECO:0000313" key="21">
    <source>
        <dbReference type="Proteomes" id="UP000275408"/>
    </source>
</evidence>
<comment type="catalytic activity">
    <reaction evidence="14">
        <text>1,2-dibutyryl-sn-glycero-3-phospho-(1D-myo-inositol-5-phosphate) + H2O = 1,2-dibutyryl-sn-glycero-3-phospho-(1D-myo-inositol) + phosphate</text>
        <dbReference type="Rhea" id="RHEA:42584"/>
        <dbReference type="ChEBI" id="CHEBI:15377"/>
        <dbReference type="ChEBI" id="CHEBI:43474"/>
        <dbReference type="ChEBI" id="CHEBI:82605"/>
        <dbReference type="ChEBI" id="CHEBI:82606"/>
    </reaction>
    <physiologicalReaction direction="left-to-right" evidence="14">
        <dbReference type="Rhea" id="RHEA:42585"/>
    </physiologicalReaction>
</comment>
<comment type="catalytic activity">
    <reaction evidence="16">
        <text>1,2-dioctanoyl-sn-glycero-3-phospho-(1D-myo-inositol-5-phosphate) + H2O = 1,2-dioctanoyl-sn-glycero-3-phospho-(1D-myo-inositol) + phosphate</text>
        <dbReference type="Rhea" id="RHEA:42308"/>
        <dbReference type="ChEBI" id="CHEBI:15377"/>
        <dbReference type="ChEBI" id="CHEBI:43474"/>
        <dbReference type="ChEBI" id="CHEBI:65221"/>
        <dbReference type="ChEBI" id="CHEBI:78911"/>
    </reaction>
    <physiologicalReaction direction="left-to-right" evidence="16">
        <dbReference type="Rhea" id="RHEA:42309"/>
    </physiologicalReaction>
</comment>
<dbReference type="Gene3D" id="3.90.190.10">
    <property type="entry name" value="Protein tyrosine phosphatase superfamily"/>
    <property type="match status" value="1"/>
</dbReference>
<evidence type="ECO:0000256" key="9">
    <source>
        <dbReference type="ARBA" id="ARBA00023264"/>
    </source>
</evidence>
<dbReference type="InterPro" id="IPR003595">
    <property type="entry name" value="Tyr_Pase_cat"/>
</dbReference>
<evidence type="ECO:0000256" key="6">
    <source>
        <dbReference type="ARBA" id="ARBA00023098"/>
    </source>
</evidence>
<dbReference type="EC" id="3.1.3.27" evidence="11"/>
<dbReference type="PANTHER" id="PTHR46712:SF1">
    <property type="entry name" value="PHOSPHATIDYLGLYCEROPHOSPHATASE AND PROTEIN-TYROSINE PHOSPHATASE 1"/>
    <property type="match status" value="1"/>
</dbReference>
<evidence type="ECO:0000256" key="16">
    <source>
        <dbReference type="ARBA" id="ARBA00052780"/>
    </source>
</evidence>
<dbReference type="EMBL" id="RCHS01002441">
    <property type="protein sequence ID" value="RMX47321.1"/>
    <property type="molecule type" value="Genomic_DNA"/>
</dbReference>
<dbReference type="GO" id="GO:0004439">
    <property type="term" value="F:phosphatidylinositol-4,5-bisphosphate 5-phosphatase activity"/>
    <property type="evidence" value="ECO:0007669"/>
    <property type="project" value="TreeGrafter"/>
</dbReference>
<evidence type="ECO:0000256" key="14">
    <source>
        <dbReference type="ARBA" id="ARBA00052505"/>
    </source>
</evidence>
<keyword evidence="21" id="KW-1185">Reference proteome</keyword>
<dbReference type="GO" id="GO:0008654">
    <property type="term" value="P:phospholipid biosynthetic process"/>
    <property type="evidence" value="ECO:0007669"/>
    <property type="project" value="UniProtKB-KW"/>
</dbReference>
<name>A0A3M6U140_POCDA</name>
<feature type="domain" description="Tyrosine-protein phosphatase" evidence="18">
    <location>
        <begin position="29"/>
        <end position="180"/>
    </location>
</feature>
<dbReference type="GO" id="GO:0016020">
    <property type="term" value="C:membrane"/>
    <property type="evidence" value="ECO:0007669"/>
    <property type="project" value="UniProtKB-SubCell"/>
</dbReference>